<evidence type="ECO:0000259" key="1">
    <source>
        <dbReference type="Pfam" id="PF03413"/>
    </source>
</evidence>
<proteinExistence type="predicted"/>
<dbReference type="RefSeq" id="WP_232349119.1">
    <property type="nucleotide sequence ID" value="NZ_FOOU01000009.1"/>
</dbReference>
<dbReference type="AlphaFoldDB" id="A0A1I2TA98"/>
<dbReference type="EMBL" id="FOOU01000009">
    <property type="protein sequence ID" value="SFG61762.1"/>
    <property type="molecule type" value="Genomic_DNA"/>
</dbReference>
<accession>A0A1I2TA98</accession>
<organism evidence="2 3">
    <name type="scientific">Neptunomonas qingdaonensis</name>
    <dbReference type="NCBI Taxonomy" id="1045558"/>
    <lineage>
        <taxon>Bacteria</taxon>
        <taxon>Pseudomonadati</taxon>
        <taxon>Pseudomonadota</taxon>
        <taxon>Gammaproteobacteria</taxon>
        <taxon>Oceanospirillales</taxon>
        <taxon>Oceanospirillaceae</taxon>
        <taxon>Neptunomonas</taxon>
    </lineage>
</organism>
<dbReference type="InterPro" id="IPR025711">
    <property type="entry name" value="PepSY"/>
</dbReference>
<feature type="domain" description="PepSY" evidence="1">
    <location>
        <begin position="40"/>
        <end position="97"/>
    </location>
</feature>
<sequence>MKIGLIFLVMVVGATSTWVWAGRDIKPEAVRGWVESGKILSFEEIFQINKSYLSGKILDLEVEKKHGRIVYEIEQLKENGEVSEVYIDAVTGQFIKEKAED</sequence>
<evidence type="ECO:0000313" key="2">
    <source>
        <dbReference type="EMBL" id="SFG61762.1"/>
    </source>
</evidence>
<dbReference type="STRING" id="1045558.SAMN05216175_109161"/>
<keyword evidence="3" id="KW-1185">Reference proteome</keyword>
<protein>
    <submittedName>
        <fullName evidence="2">Peptidase propeptide and YPEB domain-containing protein</fullName>
    </submittedName>
</protein>
<evidence type="ECO:0000313" key="3">
    <source>
        <dbReference type="Proteomes" id="UP000198623"/>
    </source>
</evidence>
<dbReference type="Pfam" id="PF03413">
    <property type="entry name" value="PepSY"/>
    <property type="match status" value="1"/>
</dbReference>
<dbReference type="Gene3D" id="3.10.450.40">
    <property type="match status" value="1"/>
</dbReference>
<dbReference type="Proteomes" id="UP000198623">
    <property type="component" value="Unassembled WGS sequence"/>
</dbReference>
<gene>
    <name evidence="2" type="ORF">SAMN05216175_109161</name>
</gene>
<reference evidence="3" key="1">
    <citation type="submission" date="2016-10" db="EMBL/GenBank/DDBJ databases">
        <authorList>
            <person name="Varghese N."/>
            <person name="Submissions S."/>
        </authorList>
    </citation>
    <scope>NUCLEOTIDE SEQUENCE [LARGE SCALE GENOMIC DNA]</scope>
    <source>
        <strain evidence="3">CGMCC 1.10971</strain>
    </source>
</reference>
<name>A0A1I2TA98_9GAMM</name>